<dbReference type="GO" id="GO:0005840">
    <property type="term" value="C:ribosome"/>
    <property type="evidence" value="ECO:0007669"/>
    <property type="project" value="UniProtKB-KW"/>
</dbReference>
<evidence type="ECO:0000256" key="2">
    <source>
        <dbReference type="ARBA" id="ARBA00022980"/>
    </source>
</evidence>
<organism evidence="5 6">
    <name type="scientific">Rapidithrix thailandica</name>
    <dbReference type="NCBI Taxonomy" id="413964"/>
    <lineage>
        <taxon>Bacteria</taxon>
        <taxon>Pseudomonadati</taxon>
        <taxon>Bacteroidota</taxon>
        <taxon>Cytophagia</taxon>
        <taxon>Cytophagales</taxon>
        <taxon>Flammeovirgaceae</taxon>
        <taxon>Rapidithrix</taxon>
    </lineage>
</organism>
<keyword evidence="3" id="KW-0687">Ribonucleoprotein</keyword>
<name>A0AAW9RS50_9BACT</name>
<dbReference type="InterPro" id="IPR030826">
    <property type="entry name" value="Ribosomal_bTHX/bTHXc/bTHXm"/>
</dbReference>
<gene>
    <name evidence="5" type="ORF">AAG747_00640</name>
</gene>
<dbReference type="InterPro" id="IPR031414">
    <property type="entry name" value="Ribosomal_bTHX"/>
</dbReference>
<comment type="caution">
    <text evidence="5">The sequence shown here is derived from an EMBL/GenBank/DDBJ whole genome shotgun (WGS) entry which is preliminary data.</text>
</comment>
<protein>
    <submittedName>
        <fullName evidence="5">30S ribosomal protein THX</fullName>
    </submittedName>
</protein>
<evidence type="ECO:0000313" key="6">
    <source>
        <dbReference type="Proteomes" id="UP001403385"/>
    </source>
</evidence>
<dbReference type="RefSeq" id="WP_346819180.1">
    <property type="nucleotide sequence ID" value="NZ_JBDKWZ010000001.1"/>
</dbReference>
<evidence type="ECO:0000313" key="5">
    <source>
        <dbReference type="EMBL" id="MEN7546392.1"/>
    </source>
</evidence>
<dbReference type="Proteomes" id="UP001403385">
    <property type="component" value="Unassembled WGS sequence"/>
</dbReference>
<keyword evidence="6" id="KW-1185">Reference proteome</keyword>
<evidence type="ECO:0000256" key="4">
    <source>
        <dbReference type="SAM" id="MobiDB-lite"/>
    </source>
</evidence>
<feature type="region of interest" description="Disordered" evidence="4">
    <location>
        <begin position="1"/>
        <end position="41"/>
    </location>
</feature>
<dbReference type="EMBL" id="JBDKWZ010000001">
    <property type="protein sequence ID" value="MEN7546392.1"/>
    <property type="molecule type" value="Genomic_DNA"/>
</dbReference>
<sequence>MGKGDKKTRRGKITKGTFGVRRPHKAKKYKASDQKGSSDKK</sequence>
<dbReference type="Pfam" id="PF17070">
    <property type="entry name" value="Thx"/>
    <property type="match status" value="1"/>
</dbReference>
<keyword evidence="2 5" id="KW-0689">Ribosomal protein</keyword>
<dbReference type="AlphaFoldDB" id="A0AAW9RS50"/>
<evidence type="ECO:0000256" key="3">
    <source>
        <dbReference type="ARBA" id="ARBA00023274"/>
    </source>
</evidence>
<feature type="compositionally biased region" description="Basic and acidic residues" evidence="4">
    <location>
        <begin position="30"/>
        <end position="41"/>
    </location>
</feature>
<comment type="similarity">
    <text evidence="1">Belongs to the bacterial ribosomal protein bTHX family.</text>
</comment>
<feature type="compositionally biased region" description="Basic residues" evidence="4">
    <location>
        <begin position="1"/>
        <end position="13"/>
    </location>
</feature>
<accession>A0AAW9RS50</accession>
<dbReference type="NCBIfam" id="TIGR04560">
    <property type="entry name" value="ribo_THX"/>
    <property type="match status" value="1"/>
</dbReference>
<proteinExistence type="inferred from homology"/>
<evidence type="ECO:0000256" key="1">
    <source>
        <dbReference type="ARBA" id="ARBA00010834"/>
    </source>
</evidence>
<dbReference type="GO" id="GO:1990904">
    <property type="term" value="C:ribonucleoprotein complex"/>
    <property type="evidence" value="ECO:0007669"/>
    <property type="project" value="UniProtKB-KW"/>
</dbReference>
<reference evidence="5 6" key="1">
    <citation type="submission" date="2024-04" db="EMBL/GenBank/DDBJ databases">
        <title>Novel genus in family Flammeovirgaceae.</title>
        <authorList>
            <person name="Nguyen T.H."/>
            <person name="Vuong T.Q."/>
            <person name="Le H."/>
            <person name="Kim S.-G."/>
        </authorList>
    </citation>
    <scope>NUCLEOTIDE SEQUENCE [LARGE SCALE GENOMIC DNA]</scope>
    <source>
        <strain evidence="5 6">JCM 23209</strain>
    </source>
</reference>